<evidence type="ECO:0000313" key="3">
    <source>
        <dbReference type="EMBL" id="TCL61238.1"/>
    </source>
</evidence>
<feature type="domain" description="DUF8090" evidence="2">
    <location>
        <begin position="4"/>
        <end position="128"/>
    </location>
</feature>
<dbReference type="EMBL" id="SLUO01000001">
    <property type="protein sequence ID" value="TCL61238.1"/>
    <property type="molecule type" value="Genomic_DNA"/>
</dbReference>
<dbReference type="Pfam" id="PF11907">
    <property type="entry name" value="DUF3427"/>
    <property type="match status" value="1"/>
</dbReference>
<name>A0A4R1R6S8_9FIRM</name>
<organism evidence="3 4">
    <name type="scientific">Kineothrix alysoides</name>
    <dbReference type="NCBI Taxonomy" id="1469948"/>
    <lineage>
        <taxon>Bacteria</taxon>
        <taxon>Bacillati</taxon>
        <taxon>Bacillota</taxon>
        <taxon>Clostridia</taxon>
        <taxon>Lachnospirales</taxon>
        <taxon>Lachnospiraceae</taxon>
        <taxon>Kineothrix</taxon>
    </lineage>
</organism>
<protein>
    <submittedName>
        <fullName evidence="3">Uncharacterized protein DUF3427</fullName>
    </submittedName>
</protein>
<evidence type="ECO:0000259" key="2">
    <source>
        <dbReference type="Pfam" id="PF26350"/>
    </source>
</evidence>
<dbReference type="InterPro" id="IPR058403">
    <property type="entry name" value="DUF8090"/>
</dbReference>
<evidence type="ECO:0000259" key="1">
    <source>
        <dbReference type="Pfam" id="PF11907"/>
    </source>
</evidence>
<dbReference type="STRING" id="1469948.GCA_000732725_02434"/>
<dbReference type="Proteomes" id="UP000295718">
    <property type="component" value="Unassembled WGS sequence"/>
</dbReference>
<evidence type="ECO:0000313" key="4">
    <source>
        <dbReference type="Proteomes" id="UP000295718"/>
    </source>
</evidence>
<comment type="caution">
    <text evidence="3">The sequence shown here is derived from an EMBL/GenBank/DDBJ whole genome shotgun (WGS) entry which is preliminary data.</text>
</comment>
<dbReference type="AlphaFoldDB" id="A0A4R1R6S8"/>
<sequence length="304" mass="36138">MGKVTKQELVTLEYLSKTILSGSRPYELEILKHFLNSEVIYVDQMKQEFQEVYGYEVDLMSFENAIEVLKGKFVSKEDEYKKYCHIDIIDYDEKRTLQRLKSFAERLQHIEFNKQINDIIEVGLKRYREKYSINQVENIPFVLYEKYSRRDVSLLMNCGKDLSSTMYGMKRIDDDVFIFVTYHKEESSDDKNYVDGKPDYADAFEDNMIFRWDSQMGRGIDSSYVADVLTAPRKHLFVKKSDAEAYFYYMGQFNVIEVEPARKKDNNGKERDIVKFQMKMHHTVREDLLRYLQSKIKKEKVKAG</sequence>
<dbReference type="InterPro" id="IPR021835">
    <property type="entry name" value="DUF3427"/>
</dbReference>
<keyword evidence="4" id="KW-1185">Reference proteome</keyword>
<gene>
    <name evidence="3" type="ORF">EDD76_101336</name>
</gene>
<dbReference type="Pfam" id="PF26350">
    <property type="entry name" value="DUF8090"/>
    <property type="match status" value="1"/>
</dbReference>
<proteinExistence type="predicted"/>
<feature type="domain" description="DUF3427" evidence="1">
    <location>
        <begin position="141"/>
        <end position="292"/>
    </location>
</feature>
<accession>A0A4R1R6S8</accession>
<reference evidence="3 4" key="1">
    <citation type="submission" date="2019-03" db="EMBL/GenBank/DDBJ databases">
        <title>Genomic Encyclopedia of Type Strains, Phase IV (KMG-IV): sequencing the most valuable type-strain genomes for metagenomic binning, comparative biology and taxonomic classification.</title>
        <authorList>
            <person name="Goeker M."/>
        </authorList>
    </citation>
    <scope>NUCLEOTIDE SEQUENCE [LARGE SCALE GENOMIC DNA]</scope>
    <source>
        <strain evidence="3 4">DSM 100556</strain>
    </source>
</reference>